<accession>A0A5K4F6W1</accession>
<dbReference type="Proteomes" id="UP000008854">
    <property type="component" value="Unassembled WGS sequence"/>
</dbReference>
<proteinExistence type="predicted"/>
<keyword evidence="1" id="KW-1185">Reference proteome</keyword>
<reference evidence="1" key="1">
    <citation type="journal article" date="2012" name="PLoS Negl. Trop. Dis.">
        <title>A systematically improved high quality genome and transcriptome of the human blood fluke Schistosoma mansoni.</title>
        <authorList>
            <person name="Protasio A.V."/>
            <person name="Tsai I.J."/>
            <person name="Babbage A."/>
            <person name="Nichol S."/>
            <person name="Hunt M."/>
            <person name="Aslett M.A."/>
            <person name="De Silva N."/>
            <person name="Velarde G.S."/>
            <person name="Anderson T.J."/>
            <person name="Clark R.C."/>
            <person name="Davidson C."/>
            <person name="Dillon G.P."/>
            <person name="Holroyd N.E."/>
            <person name="LoVerde P.T."/>
            <person name="Lloyd C."/>
            <person name="McQuillan J."/>
            <person name="Oliveira G."/>
            <person name="Otto T.D."/>
            <person name="Parker-Manuel S.J."/>
            <person name="Quail M.A."/>
            <person name="Wilson R.A."/>
            <person name="Zerlotini A."/>
            <person name="Dunne D.W."/>
            <person name="Berriman M."/>
        </authorList>
    </citation>
    <scope>NUCLEOTIDE SEQUENCE [LARGE SCALE GENOMIC DNA]</scope>
    <source>
        <strain evidence="1">Puerto Rican</strain>
    </source>
</reference>
<organism evidence="1 2">
    <name type="scientific">Schistosoma mansoni</name>
    <name type="common">Blood fluke</name>
    <dbReference type="NCBI Taxonomy" id="6183"/>
    <lineage>
        <taxon>Eukaryota</taxon>
        <taxon>Metazoa</taxon>
        <taxon>Spiralia</taxon>
        <taxon>Lophotrochozoa</taxon>
        <taxon>Platyhelminthes</taxon>
        <taxon>Trematoda</taxon>
        <taxon>Digenea</taxon>
        <taxon>Strigeidida</taxon>
        <taxon>Schistosomatoidea</taxon>
        <taxon>Schistosomatidae</taxon>
        <taxon>Schistosoma</taxon>
    </lineage>
</organism>
<dbReference type="AlphaFoldDB" id="A0A5K4F6W1"/>
<sequence>MLFEKLNKYGLAVNPDKCEFGKQSLTSVLQSTMITPIIFLRKATRDANKI</sequence>
<dbReference type="InParanoid" id="A0A5K4F6W1"/>
<evidence type="ECO:0000313" key="2">
    <source>
        <dbReference type="WBParaSite" id="Smp_320480.1"/>
    </source>
</evidence>
<name>A0A5K4F6W1_SCHMA</name>
<dbReference type="WBParaSite" id="Smp_320480.1">
    <property type="protein sequence ID" value="Smp_320480.1"/>
    <property type="gene ID" value="Smp_320480"/>
</dbReference>
<protein>
    <submittedName>
        <fullName evidence="2">Reverse transcriptase domain-containing protein</fullName>
    </submittedName>
</protein>
<evidence type="ECO:0000313" key="1">
    <source>
        <dbReference type="Proteomes" id="UP000008854"/>
    </source>
</evidence>
<reference evidence="2" key="2">
    <citation type="submission" date="2019-11" db="UniProtKB">
        <authorList>
            <consortium name="WormBaseParasite"/>
        </authorList>
    </citation>
    <scope>IDENTIFICATION</scope>
    <source>
        <strain evidence="2">Puerto Rican</strain>
    </source>
</reference>